<sequence>MVPNLALSKLEFIRDMINTDEPLTTSQMAEAAGRSKRAIQRIRSNLRHLRLFGRIHAPPNKRMATRSFDFSGPSLSATEQILPILISSIVLVARAVHGPRSIDQLGTMATVFSAMAWAYVHQSPALCQSSSDFGLTTSAAFSLWPTG</sequence>
<dbReference type="Proteomes" id="UP000054559">
    <property type="component" value="Unassembled WGS sequence"/>
</dbReference>
<dbReference type="AlphaFoldDB" id="A0A0J8QW62"/>
<evidence type="ECO:0000313" key="2">
    <source>
        <dbReference type="Proteomes" id="UP000054559"/>
    </source>
</evidence>
<accession>A0A0J8QW62</accession>
<gene>
    <name evidence="1" type="ORF">CISG_06117</name>
</gene>
<evidence type="ECO:0000313" key="1">
    <source>
        <dbReference type="EMBL" id="KMU77079.1"/>
    </source>
</evidence>
<organism evidence="1 2">
    <name type="scientific">Coccidioides immitis RMSCC 3703</name>
    <dbReference type="NCBI Taxonomy" id="454286"/>
    <lineage>
        <taxon>Eukaryota</taxon>
        <taxon>Fungi</taxon>
        <taxon>Dikarya</taxon>
        <taxon>Ascomycota</taxon>
        <taxon>Pezizomycotina</taxon>
        <taxon>Eurotiomycetes</taxon>
        <taxon>Eurotiomycetidae</taxon>
        <taxon>Onygenales</taxon>
        <taxon>Onygenaceae</taxon>
        <taxon>Coccidioides</taxon>
    </lineage>
</organism>
<name>A0A0J8QW62_COCIT</name>
<reference evidence="2" key="1">
    <citation type="journal article" date="2010" name="Genome Res.">
        <title>Population genomic sequencing of Coccidioides fungi reveals recent hybridization and transposon control.</title>
        <authorList>
            <person name="Neafsey D.E."/>
            <person name="Barker B.M."/>
            <person name="Sharpton T.J."/>
            <person name="Stajich J.E."/>
            <person name="Park D.J."/>
            <person name="Whiston E."/>
            <person name="Hung C.-Y."/>
            <person name="McMahan C."/>
            <person name="White J."/>
            <person name="Sykes S."/>
            <person name="Heiman D."/>
            <person name="Young S."/>
            <person name="Zeng Q."/>
            <person name="Abouelleil A."/>
            <person name="Aftuck L."/>
            <person name="Bessette D."/>
            <person name="Brown A."/>
            <person name="FitzGerald M."/>
            <person name="Lui A."/>
            <person name="Macdonald J.P."/>
            <person name="Priest M."/>
            <person name="Orbach M.J."/>
            <person name="Galgiani J.N."/>
            <person name="Kirkland T.N."/>
            <person name="Cole G.T."/>
            <person name="Birren B.W."/>
            <person name="Henn M.R."/>
            <person name="Taylor J.W."/>
            <person name="Rounsley S.D."/>
        </authorList>
    </citation>
    <scope>NUCLEOTIDE SEQUENCE [LARGE SCALE GENOMIC DNA]</scope>
    <source>
        <strain evidence="2">RMSCC 3703</strain>
    </source>
</reference>
<proteinExistence type="predicted"/>
<dbReference type="EMBL" id="DS268152">
    <property type="protein sequence ID" value="KMU77079.1"/>
    <property type="molecule type" value="Genomic_DNA"/>
</dbReference>
<protein>
    <submittedName>
        <fullName evidence="1">Uncharacterized protein</fullName>
    </submittedName>
</protein>